<dbReference type="GO" id="GO:0009772">
    <property type="term" value="P:photosynthetic electron transport in photosystem II"/>
    <property type="evidence" value="ECO:0007669"/>
    <property type="project" value="InterPro"/>
</dbReference>
<keyword evidence="14 20" id="KW-0560">Oxidoreductase</keyword>
<keyword evidence="4 20" id="KW-0148">Chlorophyll</keyword>
<reference evidence="23 24" key="1">
    <citation type="submission" date="2016-11" db="EMBL/GenBank/DDBJ databases">
        <title>Draft Genome Sequences of Nine Cyanobacterial Strains from Diverse Habitats.</title>
        <authorList>
            <person name="Zhu T."/>
            <person name="Hou S."/>
            <person name="Lu X."/>
            <person name="Hess W.R."/>
        </authorList>
    </citation>
    <scope>NUCLEOTIDE SEQUENCE [LARGE SCALE GENOMIC DNA]</scope>
    <source>
        <strain evidence="23 24">5.2 s.c.1</strain>
    </source>
</reference>
<dbReference type="GO" id="GO:0005506">
    <property type="term" value="F:iron ion binding"/>
    <property type="evidence" value="ECO:0007669"/>
    <property type="project" value="UniProtKB-UniRule"/>
</dbReference>
<feature type="binding site" evidence="20">
    <location>
        <position position="188"/>
    </location>
    <ligand>
        <name>[CaMn4O5] cluster</name>
        <dbReference type="ChEBI" id="CHEBI:189552"/>
    </ligand>
</feature>
<dbReference type="Proteomes" id="UP000185984">
    <property type="component" value="Unassembled WGS sequence"/>
</dbReference>
<dbReference type="FunFam" id="1.20.85.10:FF:000002">
    <property type="entry name" value="Photosystem II protein D1"/>
    <property type="match status" value="1"/>
</dbReference>
<feature type="site" description="Stabilizes free radical intermediate" evidence="20">
    <location>
        <position position="189"/>
    </location>
</feature>
<dbReference type="GO" id="GO:0031676">
    <property type="term" value="C:plasma membrane-derived thylakoid membrane"/>
    <property type="evidence" value="ECO:0007669"/>
    <property type="project" value="UniProtKB-SubCell"/>
</dbReference>
<feature type="transmembrane region" description="Helical" evidence="22">
    <location>
        <begin position="199"/>
        <end position="223"/>
    </location>
</feature>
<evidence type="ECO:0000256" key="11">
    <source>
        <dbReference type="ARBA" id="ARBA00022982"/>
    </source>
</evidence>
<evidence type="ECO:0000256" key="5">
    <source>
        <dbReference type="ARBA" id="ARBA00022531"/>
    </source>
</evidence>
<feature type="binding site" description="axial binding residue" evidence="20">
    <location>
        <position position="197"/>
    </location>
    <ligand>
        <name>chlorophyll a</name>
        <dbReference type="ChEBI" id="CHEBI:58416"/>
        <label>PD1</label>
    </ligand>
    <ligandPart>
        <name>Mg</name>
        <dbReference type="ChEBI" id="CHEBI:25107"/>
    </ligandPart>
</feature>
<feature type="transmembrane region" description="Helical" evidence="22">
    <location>
        <begin position="140"/>
        <end position="163"/>
    </location>
</feature>
<evidence type="ECO:0000256" key="13">
    <source>
        <dbReference type="ARBA" id="ARBA00022991"/>
    </source>
</evidence>
<dbReference type="CDD" id="cd09289">
    <property type="entry name" value="Photosystem-II_D1"/>
    <property type="match status" value="1"/>
</dbReference>
<comment type="catalytic activity">
    <reaction evidence="20">
        <text>2 a plastoquinone + 4 hnu + 2 H2O = 2 a plastoquinol + O2</text>
        <dbReference type="Rhea" id="RHEA:36359"/>
        <dbReference type="Rhea" id="RHEA-COMP:9561"/>
        <dbReference type="Rhea" id="RHEA-COMP:9562"/>
        <dbReference type="ChEBI" id="CHEBI:15377"/>
        <dbReference type="ChEBI" id="CHEBI:15379"/>
        <dbReference type="ChEBI" id="CHEBI:17757"/>
        <dbReference type="ChEBI" id="CHEBI:30212"/>
        <dbReference type="ChEBI" id="CHEBI:62192"/>
        <dbReference type="EC" id="1.10.3.9"/>
    </reaction>
</comment>
<feature type="binding site" evidence="20">
    <location>
        <position position="336"/>
    </location>
    <ligand>
        <name>[CaMn4O5] cluster</name>
        <dbReference type="ChEBI" id="CHEBI:189552"/>
    </ligand>
</feature>
<evidence type="ECO:0000256" key="10">
    <source>
        <dbReference type="ARBA" id="ARBA00022842"/>
    </source>
</evidence>
<dbReference type="HAMAP" id="MF_01379">
    <property type="entry name" value="PSII_PsbA_D1"/>
    <property type="match status" value="1"/>
</dbReference>
<dbReference type="InterPro" id="IPR055266">
    <property type="entry name" value="D1/D2"/>
</dbReference>
<evidence type="ECO:0000256" key="19">
    <source>
        <dbReference type="ARBA" id="ARBA00037683"/>
    </source>
</evidence>
<sequence>MTTTLHRRDANLWEQFCNWVTSTDNRLYVGWFGVLMIPTLLAATTCFIIAFIAAPPVDIDGIREPVAGSLLYGNNIISGAVVPSSNAIGLHFYPIWEAASLDEWLYNGGPYQLVIFHFLIGIFCYMGREWELSYRLGMRPWIAVAYSAPVAAATAVFLIYPIGQGSFSDGMPLGISGTFNFMLVFQAEHNILMHPFHQLGVAGVFGGALFSAMHGSLVTSTLVRETTELESQSYGYKFGQEEETYNIVAAHGYFGRLVGRTNEVILGTTANSRTLHFLLAAWPVVGIWFTALGISTMAFNLNGFNFNQSVLDSQGRVISTWADVLNRANLGMEVMHERNAHNFPLDLATAEAVRVAMTTPAINAKLS</sequence>
<feature type="binding site" evidence="20">
    <location>
        <position position="346"/>
    </location>
    <ligand>
        <name>[CaMn4O5] cluster</name>
        <dbReference type="ChEBI" id="CHEBI:189552"/>
    </ligand>
</feature>
<keyword evidence="15 20" id="KW-0408">Iron</keyword>
<name>A0A1U7HCF2_9CHRO</name>
<dbReference type="Pfam" id="PF00124">
    <property type="entry name" value="Photo_RC"/>
    <property type="match status" value="1"/>
</dbReference>
<feature type="binding site" evidence="20">
    <location>
        <position position="214"/>
    </location>
    <ligand>
        <name>Fe cation</name>
        <dbReference type="ChEBI" id="CHEBI:24875"/>
        <note>ligand shared with heterodimeric partner</note>
    </ligand>
</feature>
<keyword evidence="13 20" id="KW-0157">Chromophore</keyword>
<dbReference type="PANTHER" id="PTHR33149">
    <property type="entry name" value="PHOTOSYSTEM II PROTEIN D1"/>
    <property type="match status" value="1"/>
</dbReference>
<comment type="miscellaneous">
    <text evidence="20">2 of the reaction center chlorophylls (ChlD1 and ChlD2) are entirely coordinated by water.</text>
</comment>
<evidence type="ECO:0000256" key="8">
    <source>
        <dbReference type="ARBA" id="ARBA00022723"/>
    </source>
</evidence>
<feature type="binding site" evidence="20">
    <location>
        <position position="125"/>
    </location>
    <ligand>
        <name>pheophytin a</name>
        <dbReference type="ChEBI" id="CHEBI:136840"/>
        <label>D1</label>
    </ligand>
</feature>
<evidence type="ECO:0000256" key="20">
    <source>
        <dbReference type="HAMAP-Rule" id="MF_01379"/>
    </source>
</evidence>
<evidence type="ECO:0000256" key="12">
    <source>
        <dbReference type="ARBA" id="ARBA00022989"/>
    </source>
</evidence>
<feature type="binding site" evidence="20">
    <location>
        <position position="169"/>
    </location>
    <ligand>
        <name>[CaMn4O5] cluster</name>
        <dbReference type="ChEBI" id="CHEBI:189552"/>
    </ligand>
</feature>
<dbReference type="Gene3D" id="1.20.85.10">
    <property type="entry name" value="Photosystem II protein D1-like"/>
    <property type="match status" value="1"/>
</dbReference>
<comment type="subunit">
    <text evidence="20">PSII is composed of 1 copy each of membrane proteins PsbA, PsbB, PsbC, PsbD, PsbE, PsbF, PsbH, PsbI, PsbJ, PsbK, PsbL, PsbM, PsbT, PsbX, PsbY, PsbZ, Psb30/Ycf12, peripheral proteins PsbO, CyanoQ (PsbQ), PsbU, PsbV and a large number of cofactors. It forms dimeric complexes.</text>
</comment>
<evidence type="ECO:0000256" key="4">
    <source>
        <dbReference type="ARBA" id="ARBA00022494"/>
    </source>
</evidence>
<dbReference type="InterPro" id="IPR036854">
    <property type="entry name" value="Photo_II_D1/D2_sf"/>
</dbReference>
<comment type="caution">
    <text evidence="20">Lacks conserved residue(s) required for the propagation of feature annotation.</text>
</comment>
<dbReference type="OrthoDB" id="505356at2"/>
<proteinExistence type="inferred from homology"/>
<gene>
    <name evidence="20" type="primary">psbA</name>
    <name evidence="23" type="ORF">NIES1031_22015</name>
</gene>
<dbReference type="InterPro" id="IPR000484">
    <property type="entry name" value="Photo_RC_L/M"/>
</dbReference>
<dbReference type="SUPFAM" id="SSF81483">
    <property type="entry name" value="Bacterial photosystem II reaction centre, L and M subunits"/>
    <property type="match status" value="1"/>
</dbReference>
<keyword evidence="16 20" id="KW-0472">Membrane</keyword>
<evidence type="ECO:0000256" key="18">
    <source>
        <dbReference type="ARBA" id="ARBA00023276"/>
    </source>
</evidence>
<comment type="similarity">
    <text evidence="2 20 21">Belongs to the reaction center PufL/M/PsbA/D family.</text>
</comment>
<keyword evidence="5 20" id="KW-0602">Photosynthesis</keyword>
<feature type="transmembrane region" description="Helical" evidence="22">
    <location>
        <begin position="277"/>
        <end position="299"/>
    </location>
</feature>
<evidence type="ECO:0000256" key="7">
    <source>
        <dbReference type="ARBA" id="ARBA00022692"/>
    </source>
</evidence>
<keyword evidence="12 20" id="KW-1133">Transmembrane helix</keyword>
<evidence type="ECO:0000313" key="24">
    <source>
        <dbReference type="Proteomes" id="UP000185984"/>
    </source>
</evidence>
<comment type="miscellaneous">
    <text evidence="20">Herbicides such as atrazine, BNT, diuron or ioxynil bind in the Q(B) binding site and block subsequent electron transfer.</text>
</comment>
<feature type="site" description="Tyrosine radical intermediate" evidence="20">
    <location>
        <position position="160"/>
    </location>
</feature>
<feature type="binding site" evidence="20">
    <location>
        <position position="214"/>
    </location>
    <ligand>
        <name>a quinone</name>
        <dbReference type="ChEBI" id="CHEBI:132124"/>
        <label>B</label>
    </ligand>
</feature>
<feature type="transmembrane region" description="Helical" evidence="22">
    <location>
        <begin position="108"/>
        <end position="128"/>
    </location>
</feature>
<dbReference type="NCBIfam" id="TIGR01151">
    <property type="entry name" value="psbA"/>
    <property type="match status" value="1"/>
</dbReference>
<comment type="function">
    <text evidence="19 20">Photosystem II (PSII) is a light-driven water:plastoquinone oxidoreductase that uses light energy to abstract electrons from H(2)O, generating O(2) and a proton gradient subsequently used for ATP formation. It consists of a core antenna complex that captures photons, and an electron transfer chain that converts photonic excitation into a charge separation. The D1/D2 (PsbA/PsbD) reaction center heterodimer binds P680, the primary electron donor of PSII as well as several subsequent electron acceptors.</text>
</comment>
<dbReference type="EC" id="1.10.3.9" evidence="20"/>
<keyword evidence="8 20" id="KW-0479">Metal-binding</keyword>
<evidence type="ECO:0000256" key="3">
    <source>
        <dbReference type="ARBA" id="ARBA00022448"/>
    </source>
</evidence>
<comment type="caution">
    <text evidence="23">The sequence shown here is derived from an EMBL/GenBank/DDBJ whole genome shotgun (WGS) entry which is preliminary data.</text>
</comment>
<dbReference type="InterPro" id="IPR055265">
    <property type="entry name" value="Photo_RC_L/M_CS"/>
</dbReference>
<keyword evidence="9 20" id="KW-0106">Calcium</keyword>
<feature type="transmembrane region" description="Helical" evidence="22">
    <location>
        <begin position="28"/>
        <end position="54"/>
    </location>
</feature>
<dbReference type="GO" id="GO:0009635">
    <property type="term" value="P:response to herbicide"/>
    <property type="evidence" value="ECO:0007669"/>
    <property type="project" value="UniProtKB-KW"/>
</dbReference>
<dbReference type="STRING" id="247279.NIES1031_22015"/>
<evidence type="ECO:0000256" key="6">
    <source>
        <dbReference type="ARBA" id="ARBA00022646"/>
    </source>
</evidence>
<feature type="propeptide" id="PRO_5010593209" evidence="20">
    <location>
        <begin position="349"/>
        <end position="367"/>
    </location>
</feature>
<protein>
    <recommendedName>
        <fullName evidence="20">Photosystem II protein D1</fullName>
        <shortName evidence="20">PSII D1 protein</shortName>
        <ecNumber evidence="20">1.10.3.9</ecNumber>
    </recommendedName>
    <alternativeName>
        <fullName evidence="20">Photosystem II Q(B) protein</fullName>
    </alternativeName>
</protein>
<feature type="binding site" description="axial binding residue" evidence="20">
    <location>
        <position position="117"/>
    </location>
    <ligand>
        <name>chlorophyll a</name>
        <dbReference type="ChEBI" id="CHEBI:58416"/>
        <label>ChlzD1</label>
    </ligand>
    <ligandPart>
        <name>Mg</name>
        <dbReference type="ChEBI" id="CHEBI:25107"/>
    </ligandPart>
</feature>
<feature type="binding site" evidence="20">
    <location>
        <position position="337"/>
    </location>
    <ligand>
        <name>[CaMn4O5] cluster</name>
        <dbReference type="ChEBI" id="CHEBI:189552"/>
    </ligand>
</feature>
<keyword evidence="11 20" id="KW-0249">Electron transport</keyword>
<evidence type="ECO:0000256" key="17">
    <source>
        <dbReference type="ARBA" id="ARBA00023211"/>
    </source>
</evidence>
<evidence type="ECO:0000313" key="23">
    <source>
        <dbReference type="EMBL" id="OKH21267.1"/>
    </source>
</evidence>
<dbReference type="GO" id="GO:0009055">
    <property type="term" value="F:electron transfer activity"/>
    <property type="evidence" value="ECO:0007669"/>
    <property type="project" value="UniProtKB-UniRule"/>
</dbReference>
<dbReference type="EMBL" id="MRCC01000028">
    <property type="protein sequence ID" value="OKH21267.1"/>
    <property type="molecule type" value="Genomic_DNA"/>
</dbReference>
<organism evidence="23 24">
    <name type="scientific">Chroogloeocystis siderophila 5.2 s.c.1</name>
    <dbReference type="NCBI Taxonomy" id="247279"/>
    <lineage>
        <taxon>Bacteria</taxon>
        <taxon>Bacillati</taxon>
        <taxon>Cyanobacteriota</taxon>
        <taxon>Cyanophyceae</taxon>
        <taxon>Oscillatoriophycideae</taxon>
        <taxon>Chroococcales</taxon>
        <taxon>Chroococcaceae</taxon>
        <taxon>Chroogloeocystis</taxon>
    </lineage>
</organism>
<keyword evidence="6 20" id="KW-0359">Herbicide resistance</keyword>
<evidence type="ECO:0000256" key="15">
    <source>
        <dbReference type="ARBA" id="ARBA00023004"/>
    </source>
</evidence>
<dbReference type="InterPro" id="IPR005867">
    <property type="entry name" value="PSII_D1"/>
</dbReference>
<keyword evidence="3 20" id="KW-0813">Transport</keyword>
<evidence type="ECO:0000256" key="21">
    <source>
        <dbReference type="RuleBase" id="RU004331"/>
    </source>
</evidence>
<feature type="binding site" evidence="20">
    <location>
        <position position="348"/>
    </location>
    <ligand>
        <name>[CaMn4O5] cluster</name>
        <dbReference type="ChEBI" id="CHEBI:189552"/>
    </ligand>
</feature>
<evidence type="ECO:0000256" key="9">
    <source>
        <dbReference type="ARBA" id="ARBA00022837"/>
    </source>
</evidence>
<accession>A0A1U7HCF2</accession>
<dbReference type="AlphaFoldDB" id="A0A1U7HCF2"/>
<evidence type="ECO:0000256" key="22">
    <source>
        <dbReference type="SAM" id="Phobius"/>
    </source>
</evidence>
<dbReference type="PANTHER" id="PTHR33149:SF12">
    <property type="entry name" value="PHOTOSYSTEM II D2 PROTEIN"/>
    <property type="match status" value="1"/>
</dbReference>
<dbReference type="GO" id="GO:0010242">
    <property type="term" value="F:oxygen evolving activity"/>
    <property type="evidence" value="ECO:0007669"/>
    <property type="project" value="UniProtKB-EC"/>
</dbReference>
<evidence type="ECO:0000256" key="2">
    <source>
        <dbReference type="ARBA" id="ARBA00008204"/>
    </source>
</evidence>
<evidence type="ECO:0000256" key="1">
    <source>
        <dbReference type="ARBA" id="ARBA00004636"/>
    </source>
</evidence>
<keyword evidence="17 20" id="KW-0464">Manganese</keyword>
<keyword evidence="7 20" id="KW-0812">Transmembrane</keyword>
<evidence type="ECO:0000256" key="16">
    <source>
        <dbReference type="ARBA" id="ARBA00023136"/>
    </source>
</evidence>
<keyword evidence="10 20" id="KW-0460">Magnesium</keyword>
<keyword evidence="24" id="KW-1185">Reference proteome</keyword>
<comment type="miscellaneous">
    <text evidence="20">Cyanobacteriota usually contain more than 2 copies of the psbA gene.</text>
</comment>
<keyword evidence="20" id="KW-0793">Thylakoid</keyword>
<dbReference type="GO" id="GO:0009523">
    <property type="term" value="C:photosystem II"/>
    <property type="evidence" value="ECO:0007669"/>
    <property type="project" value="UniProtKB-KW"/>
</dbReference>
<evidence type="ECO:0000256" key="14">
    <source>
        <dbReference type="ARBA" id="ARBA00023002"/>
    </source>
</evidence>
<feature type="binding site" evidence="20">
    <location>
        <position position="276"/>
    </location>
    <ligand>
        <name>Fe cation</name>
        <dbReference type="ChEBI" id="CHEBI:24875"/>
        <note>ligand shared with heterodimeric partner</note>
    </ligand>
</feature>
<comment type="subcellular location">
    <subcellularLocation>
        <location evidence="1 20">Cellular thylakoid membrane</location>
        <topology evidence="1 20">Multi-pass membrane protein</topology>
    </subcellularLocation>
</comment>
<dbReference type="PROSITE" id="PS00244">
    <property type="entry name" value="REACTION_CENTER"/>
    <property type="match status" value="1"/>
</dbReference>
<dbReference type="GO" id="GO:0016168">
    <property type="term" value="F:chlorophyll binding"/>
    <property type="evidence" value="ECO:0007669"/>
    <property type="project" value="UniProtKB-UniRule"/>
</dbReference>
<dbReference type="GO" id="GO:0016682">
    <property type="term" value="F:oxidoreductase activity, acting on diphenols and related substances as donors, oxygen as acceptor"/>
    <property type="evidence" value="ECO:0007669"/>
    <property type="project" value="UniProtKB-UniRule"/>
</dbReference>
<comment type="PTM">
    <text evidence="20">C-terminally processed by CtpA; processing is essential to allow assembly of the oxygen-evolving complex and thus photosynthetic growth.</text>
</comment>
<feature type="site" description="Cleavage; by CtpA" evidence="20">
    <location>
        <begin position="348"/>
        <end position="349"/>
    </location>
</feature>
<dbReference type="RefSeq" id="WP_073551580.1">
    <property type="nucleotide sequence ID" value="NZ_CAWMVK010000021.1"/>
</dbReference>
<dbReference type="PRINTS" id="PR00256">
    <property type="entry name" value="REACTNCENTRE"/>
</dbReference>
<keyword evidence="18 20" id="KW-0604">Photosystem II</keyword>
<feature type="chain" id="PRO_5023475563" description="Photosystem II protein D1" evidence="20">
    <location>
        <begin position="1"/>
        <end position="348"/>
    </location>
</feature>
<comment type="PTM">
    <text evidence="20">Tyr-160 forms a radical intermediate that is referred to as redox-active TyrZ, YZ or Y-Z.</text>
</comment>